<feature type="chain" id="PRO_5035286265" evidence="2">
    <location>
        <begin position="21"/>
        <end position="176"/>
    </location>
</feature>
<keyword evidence="1" id="KW-0472">Membrane</keyword>
<organism evidence="3 4">
    <name type="scientific">Limnovirga soli</name>
    <dbReference type="NCBI Taxonomy" id="2656915"/>
    <lineage>
        <taxon>Bacteria</taxon>
        <taxon>Pseudomonadati</taxon>
        <taxon>Bacteroidota</taxon>
        <taxon>Chitinophagia</taxon>
        <taxon>Chitinophagales</taxon>
        <taxon>Chitinophagaceae</taxon>
        <taxon>Limnovirga</taxon>
    </lineage>
</organism>
<dbReference type="AlphaFoldDB" id="A0A8J8JV23"/>
<keyword evidence="1" id="KW-1133">Transmembrane helix</keyword>
<reference evidence="3" key="1">
    <citation type="submission" date="2019-10" db="EMBL/GenBank/DDBJ databases">
        <title>Draft genome sequence of Panacibacter sp. KCS-6.</title>
        <authorList>
            <person name="Yim K.J."/>
        </authorList>
    </citation>
    <scope>NUCLEOTIDE SEQUENCE</scope>
    <source>
        <strain evidence="3">KCS-6</strain>
    </source>
</reference>
<keyword evidence="4" id="KW-1185">Reference proteome</keyword>
<feature type="transmembrane region" description="Helical" evidence="1">
    <location>
        <begin position="147"/>
        <end position="165"/>
    </location>
</feature>
<gene>
    <name evidence="3" type="ORF">GD597_19420</name>
</gene>
<accession>A0A8J8JV23</accession>
<evidence type="ECO:0000256" key="1">
    <source>
        <dbReference type="SAM" id="Phobius"/>
    </source>
</evidence>
<dbReference type="EMBL" id="WHPF01000017">
    <property type="protein sequence ID" value="NNV57648.1"/>
    <property type="molecule type" value="Genomic_DNA"/>
</dbReference>
<evidence type="ECO:0000313" key="4">
    <source>
        <dbReference type="Proteomes" id="UP000598971"/>
    </source>
</evidence>
<protein>
    <submittedName>
        <fullName evidence="3">Uncharacterized protein</fullName>
    </submittedName>
</protein>
<comment type="caution">
    <text evidence="3">The sequence shown here is derived from an EMBL/GenBank/DDBJ whole genome shotgun (WGS) entry which is preliminary data.</text>
</comment>
<dbReference type="RefSeq" id="WP_171609599.1">
    <property type="nucleotide sequence ID" value="NZ_WHPF01000017.1"/>
</dbReference>
<name>A0A8J8JV23_9BACT</name>
<evidence type="ECO:0000313" key="3">
    <source>
        <dbReference type="EMBL" id="NNV57648.1"/>
    </source>
</evidence>
<feature type="signal peptide" evidence="2">
    <location>
        <begin position="1"/>
        <end position="20"/>
    </location>
</feature>
<dbReference type="Proteomes" id="UP000598971">
    <property type="component" value="Unassembled WGS sequence"/>
</dbReference>
<evidence type="ECO:0000256" key="2">
    <source>
        <dbReference type="SAM" id="SignalP"/>
    </source>
</evidence>
<sequence>MNVRKFYGVLLLFITLSALADMPGNHRRQDIRVVFSNISALGNYTLHVKDFDTDSVITKDTLYTIYASQGLPHEIIIYASLGTVFTDSIFLSEVEQENLGIAFTGIADNKLLYTTTRTSLAGDNENAGKGKDGITKSVRQFWKRNEILIGISLVAVLILVVYFFWRKKKTSIGHIE</sequence>
<proteinExistence type="predicted"/>
<keyword evidence="2" id="KW-0732">Signal</keyword>
<keyword evidence="1" id="KW-0812">Transmembrane</keyword>